<evidence type="ECO:0000256" key="4">
    <source>
        <dbReference type="SAM" id="SignalP"/>
    </source>
</evidence>
<dbReference type="InterPro" id="IPR005318">
    <property type="entry name" value="OM_porin_bac"/>
</dbReference>
<keyword evidence="6" id="KW-1185">Reference proteome</keyword>
<organism evidence="5 6">
    <name type="scientific">Zobellella denitrificans</name>
    <dbReference type="NCBI Taxonomy" id="347534"/>
    <lineage>
        <taxon>Bacteria</taxon>
        <taxon>Pseudomonadati</taxon>
        <taxon>Pseudomonadota</taxon>
        <taxon>Gammaproteobacteria</taxon>
        <taxon>Aeromonadales</taxon>
        <taxon>Aeromonadaceae</taxon>
        <taxon>Zobellella</taxon>
    </lineage>
</organism>
<dbReference type="GO" id="GO:0016020">
    <property type="term" value="C:membrane"/>
    <property type="evidence" value="ECO:0007669"/>
    <property type="project" value="InterPro"/>
</dbReference>
<reference evidence="6" key="1">
    <citation type="submission" date="2015-09" db="EMBL/GenBank/DDBJ databases">
        <authorList>
            <person name="Shao Z."/>
            <person name="Wang L."/>
        </authorList>
    </citation>
    <scope>NUCLEOTIDE SEQUENCE [LARGE SCALE GENOMIC DNA]</scope>
    <source>
        <strain evidence="6">F13-1</strain>
    </source>
</reference>
<evidence type="ECO:0000313" key="6">
    <source>
        <dbReference type="Proteomes" id="UP000217763"/>
    </source>
</evidence>
<dbReference type="GO" id="GO:0015288">
    <property type="term" value="F:porin activity"/>
    <property type="evidence" value="ECO:0007669"/>
    <property type="project" value="TreeGrafter"/>
</dbReference>
<dbReference type="Proteomes" id="UP000217763">
    <property type="component" value="Chromosome"/>
</dbReference>
<dbReference type="KEGG" id="zdf:AN401_05640"/>
<dbReference type="EMBL" id="CP012621">
    <property type="protein sequence ID" value="ATG73408.1"/>
    <property type="molecule type" value="Genomic_DNA"/>
</dbReference>
<dbReference type="AlphaFoldDB" id="A0A291HMT3"/>
<evidence type="ECO:0000256" key="1">
    <source>
        <dbReference type="ARBA" id="ARBA00009075"/>
    </source>
</evidence>
<accession>A0A291HMT3</accession>
<feature type="signal peptide" evidence="4">
    <location>
        <begin position="1"/>
        <end position="26"/>
    </location>
</feature>
<dbReference type="Pfam" id="PF03573">
    <property type="entry name" value="OprD"/>
    <property type="match status" value="1"/>
</dbReference>
<dbReference type="RefSeq" id="WP_096778753.1">
    <property type="nucleotide sequence ID" value="NZ_CP012621.1"/>
</dbReference>
<keyword evidence="2" id="KW-0813">Transport</keyword>
<feature type="chain" id="PRO_5012471357" description="Outer membrane porin, OprD family" evidence="4">
    <location>
        <begin position="27"/>
        <end position="453"/>
    </location>
</feature>
<evidence type="ECO:0008006" key="7">
    <source>
        <dbReference type="Google" id="ProtNLM"/>
    </source>
</evidence>
<gene>
    <name evidence="5" type="ORF">AN401_05640</name>
</gene>
<evidence type="ECO:0000313" key="5">
    <source>
        <dbReference type="EMBL" id="ATG73408.1"/>
    </source>
</evidence>
<evidence type="ECO:0000256" key="3">
    <source>
        <dbReference type="ARBA" id="ARBA00022729"/>
    </source>
</evidence>
<dbReference type="PANTHER" id="PTHR34596">
    <property type="entry name" value="CHITOPORIN"/>
    <property type="match status" value="1"/>
</dbReference>
<protein>
    <recommendedName>
        <fullName evidence="7">Outer membrane porin, OprD family</fullName>
    </recommendedName>
</protein>
<dbReference type="Gene3D" id="2.40.160.10">
    <property type="entry name" value="Porin"/>
    <property type="match status" value="1"/>
</dbReference>
<comment type="similarity">
    <text evidence="1">Belongs to the outer membrane porin (Opr) (TC 1.B.25) family.</text>
</comment>
<dbReference type="PANTHER" id="PTHR34596:SF2">
    <property type="entry name" value="CHITOPORIN"/>
    <property type="match status" value="1"/>
</dbReference>
<dbReference type="InterPro" id="IPR023614">
    <property type="entry name" value="Porin_dom_sf"/>
</dbReference>
<evidence type="ECO:0000256" key="2">
    <source>
        <dbReference type="ARBA" id="ARBA00022448"/>
    </source>
</evidence>
<sequence>MQMRLSPPAAFSVSLLALLVSGQARATLFTEGDELTLTYKNVYFNESADAIDQRIWGAERDEWVHALFVDYKSGFLGDWIQFEYGLAGVEDLHIGSRANNVTNLPGATAANGFKPDTLFGTQTAYISTRYPGEGFSLHAGAGKKARKSAIYQDSLSRIQPATSVGFDLAADIGALQLYYTELYKMSQRDADNWGESLRTYSGARVDALRYYGGGYDFGHGLKLELAEAESESYIKERKARISYLHPLENRHALLLKATYGTMQDNGDLYELNGVALGTINGEDYALAEAGPLDARYYELSAGYRWPDYGLTLNYSRVTGDDWNHNLVANEFRLWDTSSQYAWIWYGLEDEAALSLLGSADFTALGLPGLSWNGGVWYSDQARGYTGFRRAELTNMLSYRFSGALEGLSLSWLNSYHRSQGELDQVTRTAHPVGPAMLERKDVNRLYLTWTRAF</sequence>
<keyword evidence="3 4" id="KW-0732">Signal</keyword>
<name>A0A291HMT3_9GAMM</name>
<proteinExistence type="inferred from homology"/>